<evidence type="ECO:0000313" key="6">
    <source>
        <dbReference type="EMBL" id="RBO88365.1"/>
    </source>
</evidence>
<keyword evidence="1 4" id="KW-0547">Nucleotide-binding</keyword>
<keyword evidence="2 4" id="KW-0067">ATP-binding</keyword>
<dbReference type="AlphaFoldDB" id="A0A366DEL2"/>
<sequence length="763" mass="71113">MTTGLGFSIGSVNSVSAAVSAAGLRPTVRTRRTALTFDDAGGARLSRISQYDTATTEFADLARDPEAMIVGGRLFSPANLVAAVVNGLLEGAEPDSGAVATYPAVYTDKQLALLRQALDLGGARHVLLVPEPVAAAEWLDWEHGPLETGFVLVYDLGGESLDVSVVRVGPDWEDHPIVGKPVRSYDFGGRSLGDMIARYGGRSAPGAALPMTAMVDVDGLRADHVRDSFDLVRDCVRSTGLAMSDISRVLLVGGASRPAEVARTLGELGRPVVVSADPGQITAVGAARFALRAFAPAGDGDRPAPRVAVFSSAAVASALAMSAATVFGGSGDSGLLPVLDRFPVALPLPPNALLYEPNGDTVVDRAVRNGLPASLVQNATFAMSGVSAVSRAMSSVGQTMTYGPALTRSGVLGDHRSGSPGDHRTGGTGTQYADPAHFRNPLPFQRDRPVSSPGWERPGVPGISLPSLPNPNNPAPQPNPGPVDPIGEVPGSGVPGVGTPGSGLPGTGAPGTGAPGTGAPGTGAPGTGETPGAGTPSNGAPGTNPSDGSPTGGSGGTSGGSTGTGGAAGGGASTGGGTGGGASSGGGSDSAGGGTSSGGASSGGAGSGGSGGSGGDSSGGGASGGGASGGGASGGGASGGGASGGGASGGASGGGKSGGGASSGGSGGGNSSGGGASSSGGGGNSSSGGNSSGSNSSSRGGGGSGGSQSSGGSGGSRSGGGSDSSGGSSSSGGGSKSGGGSGGSGGGGNGGGGGGGGARGGGR</sequence>
<dbReference type="EMBL" id="QNRE01000009">
    <property type="protein sequence ID" value="RBO88365.1"/>
    <property type="molecule type" value="Genomic_DNA"/>
</dbReference>
<dbReference type="STRING" id="1210090.GCA_001613185_05139"/>
<dbReference type="SUPFAM" id="SSF53067">
    <property type="entry name" value="Actin-like ATPase domain"/>
    <property type="match status" value="2"/>
</dbReference>
<evidence type="ECO:0000256" key="2">
    <source>
        <dbReference type="ARBA" id="ARBA00022840"/>
    </source>
</evidence>
<feature type="compositionally biased region" description="Gly residues" evidence="5">
    <location>
        <begin position="493"/>
        <end position="531"/>
    </location>
</feature>
<dbReference type="PANTHER" id="PTHR19375">
    <property type="entry name" value="HEAT SHOCK PROTEIN 70KDA"/>
    <property type="match status" value="1"/>
</dbReference>
<keyword evidence="3" id="KW-0143">Chaperone</keyword>
<dbReference type="InterPro" id="IPR013126">
    <property type="entry name" value="Hsp_70_fam"/>
</dbReference>
<feature type="compositionally biased region" description="Basic and acidic residues" evidence="5">
    <location>
        <begin position="413"/>
        <end position="425"/>
    </location>
</feature>
<protein>
    <submittedName>
        <fullName evidence="6">Hsp70 protein</fullName>
    </submittedName>
</protein>
<keyword evidence="7" id="KW-1185">Reference proteome</keyword>
<name>A0A366DEL2_9NOCA</name>
<evidence type="ECO:0000256" key="3">
    <source>
        <dbReference type="ARBA" id="ARBA00023186"/>
    </source>
</evidence>
<feature type="compositionally biased region" description="Gly residues" evidence="5">
    <location>
        <begin position="699"/>
        <end position="763"/>
    </location>
</feature>
<dbReference type="Pfam" id="PF00012">
    <property type="entry name" value="HSP70"/>
    <property type="match status" value="1"/>
</dbReference>
<gene>
    <name evidence="6" type="ORF">DFR74_109133</name>
</gene>
<dbReference type="GO" id="GO:0005524">
    <property type="term" value="F:ATP binding"/>
    <property type="evidence" value="ECO:0007669"/>
    <property type="project" value="UniProtKB-KW"/>
</dbReference>
<accession>A0A366DEL2</accession>
<comment type="similarity">
    <text evidence="4">Belongs to the heat shock protein 70 family.</text>
</comment>
<feature type="compositionally biased region" description="Pro residues" evidence="5">
    <location>
        <begin position="468"/>
        <end position="483"/>
    </location>
</feature>
<evidence type="ECO:0000256" key="1">
    <source>
        <dbReference type="ARBA" id="ARBA00022741"/>
    </source>
</evidence>
<dbReference type="Gene3D" id="3.90.640.10">
    <property type="entry name" value="Actin, Chain A, domain 4"/>
    <property type="match status" value="1"/>
</dbReference>
<reference evidence="6 7" key="1">
    <citation type="submission" date="2018-06" db="EMBL/GenBank/DDBJ databases">
        <title>Genomic Encyclopedia of Type Strains, Phase IV (KMG-IV): sequencing the most valuable type-strain genomes for metagenomic binning, comparative biology and taxonomic classification.</title>
        <authorList>
            <person name="Goeker M."/>
        </authorList>
    </citation>
    <scope>NUCLEOTIDE SEQUENCE [LARGE SCALE GENOMIC DNA]</scope>
    <source>
        <strain evidence="6 7">DSM 44599</strain>
    </source>
</reference>
<dbReference type="GO" id="GO:0140662">
    <property type="term" value="F:ATP-dependent protein folding chaperone"/>
    <property type="evidence" value="ECO:0007669"/>
    <property type="project" value="InterPro"/>
</dbReference>
<feature type="compositionally biased region" description="Low complexity" evidence="5">
    <location>
        <begin position="687"/>
        <end position="698"/>
    </location>
</feature>
<proteinExistence type="inferred from homology"/>
<dbReference type="InterPro" id="IPR043129">
    <property type="entry name" value="ATPase_NBD"/>
</dbReference>
<evidence type="ECO:0000313" key="7">
    <source>
        <dbReference type="Proteomes" id="UP000252586"/>
    </source>
</evidence>
<dbReference type="Proteomes" id="UP000252586">
    <property type="component" value="Unassembled WGS sequence"/>
</dbReference>
<evidence type="ECO:0000256" key="4">
    <source>
        <dbReference type="RuleBase" id="RU003322"/>
    </source>
</evidence>
<feature type="region of interest" description="Disordered" evidence="5">
    <location>
        <begin position="407"/>
        <end position="763"/>
    </location>
</feature>
<dbReference type="Gene3D" id="3.30.420.40">
    <property type="match status" value="3"/>
</dbReference>
<comment type="caution">
    <text evidence="6">The sequence shown here is derived from an EMBL/GenBank/DDBJ whole genome shotgun (WGS) entry which is preliminary data.</text>
</comment>
<dbReference type="PRINTS" id="PR01228">
    <property type="entry name" value="EGGSHELL"/>
</dbReference>
<organism evidence="6 7">
    <name type="scientific">Nocardia puris</name>
    <dbReference type="NCBI Taxonomy" id="208602"/>
    <lineage>
        <taxon>Bacteria</taxon>
        <taxon>Bacillati</taxon>
        <taxon>Actinomycetota</taxon>
        <taxon>Actinomycetes</taxon>
        <taxon>Mycobacteriales</taxon>
        <taxon>Nocardiaceae</taxon>
        <taxon>Nocardia</taxon>
    </lineage>
</organism>
<feature type="compositionally biased region" description="Polar residues" evidence="5">
    <location>
        <begin position="538"/>
        <end position="549"/>
    </location>
</feature>
<feature type="compositionally biased region" description="Gly residues" evidence="5">
    <location>
        <begin position="550"/>
        <end position="686"/>
    </location>
</feature>
<evidence type="ECO:0000256" key="5">
    <source>
        <dbReference type="SAM" id="MobiDB-lite"/>
    </source>
</evidence>